<comment type="caution">
    <text evidence="1">The sequence shown here is derived from an EMBL/GenBank/DDBJ whole genome shotgun (WGS) entry which is preliminary data.</text>
</comment>
<organism evidence="1 2">
    <name type="scientific">Paraburkholderia hospita</name>
    <dbReference type="NCBI Taxonomy" id="169430"/>
    <lineage>
        <taxon>Bacteria</taxon>
        <taxon>Pseudomonadati</taxon>
        <taxon>Pseudomonadota</taxon>
        <taxon>Betaproteobacteria</taxon>
        <taxon>Burkholderiales</taxon>
        <taxon>Burkholderiaceae</taxon>
        <taxon>Paraburkholderia</taxon>
    </lineage>
</organism>
<gene>
    <name evidence="1" type="ORF">WQE_47514</name>
</gene>
<name>A0ABN0F5I9_9BURK</name>
<protein>
    <submittedName>
        <fullName evidence="1">N-6 DNA methylase</fullName>
    </submittedName>
</protein>
<dbReference type="Proteomes" id="UP000004980">
    <property type="component" value="Unassembled WGS sequence"/>
</dbReference>
<evidence type="ECO:0000313" key="1">
    <source>
        <dbReference type="EMBL" id="EIM93858.1"/>
    </source>
</evidence>
<proteinExistence type="predicted"/>
<keyword evidence="2" id="KW-1185">Reference proteome</keyword>
<evidence type="ECO:0000313" key="2">
    <source>
        <dbReference type="Proteomes" id="UP000004980"/>
    </source>
</evidence>
<keyword evidence="1" id="KW-0489">Methyltransferase</keyword>
<keyword evidence="1" id="KW-0808">Transferase</keyword>
<dbReference type="GO" id="GO:0032259">
    <property type="term" value="P:methylation"/>
    <property type="evidence" value="ECO:0007669"/>
    <property type="project" value="UniProtKB-KW"/>
</dbReference>
<dbReference type="GO" id="GO:0008168">
    <property type="term" value="F:methyltransferase activity"/>
    <property type="evidence" value="ECO:0007669"/>
    <property type="project" value="UniProtKB-KW"/>
</dbReference>
<reference evidence="1 2" key="1">
    <citation type="journal article" date="2012" name="J. Bacteriol.">
        <title>Draft Genome Sequence of the Soil Bacterium Burkholderia terrae Strain BS001, Which Interacts with Fungal Surface Structures.</title>
        <authorList>
            <person name="Nazir R."/>
            <person name="Hansen M.A."/>
            <person name="Sorensen S."/>
            <person name="van Elsas J.D."/>
        </authorList>
    </citation>
    <scope>NUCLEOTIDE SEQUENCE [LARGE SCALE GENOMIC DNA]</scope>
    <source>
        <strain evidence="1 2">BS001</strain>
    </source>
</reference>
<accession>A0ABN0F5I9</accession>
<sequence>MQLADILIGRVIFTQHLSDREIVSAVRLKRCMRYIALPAILRDRSATSKLLEWGPNGLNRLGSGVPRPR</sequence>
<dbReference type="EMBL" id="AKAU01000292">
    <property type="protein sequence ID" value="EIM93858.1"/>
    <property type="molecule type" value="Genomic_DNA"/>
</dbReference>